<organism evidence="1 2">
    <name type="scientific">Sphagnum troendelagicum</name>
    <dbReference type="NCBI Taxonomy" id="128251"/>
    <lineage>
        <taxon>Eukaryota</taxon>
        <taxon>Viridiplantae</taxon>
        <taxon>Streptophyta</taxon>
        <taxon>Embryophyta</taxon>
        <taxon>Bryophyta</taxon>
        <taxon>Sphagnophytina</taxon>
        <taxon>Sphagnopsida</taxon>
        <taxon>Sphagnales</taxon>
        <taxon>Sphagnaceae</taxon>
        <taxon>Sphagnum</taxon>
    </lineage>
</organism>
<evidence type="ECO:0000313" key="2">
    <source>
        <dbReference type="Proteomes" id="UP001497512"/>
    </source>
</evidence>
<dbReference type="EMBL" id="OZ019911">
    <property type="protein sequence ID" value="CAK9213581.1"/>
    <property type="molecule type" value="Genomic_DNA"/>
</dbReference>
<evidence type="ECO:0000313" key="1">
    <source>
        <dbReference type="EMBL" id="CAK9213581.1"/>
    </source>
</evidence>
<accession>A0ABP0U648</accession>
<reference evidence="1" key="1">
    <citation type="submission" date="2024-02" db="EMBL/GenBank/DDBJ databases">
        <authorList>
            <consortium name="ELIXIR-Norway"/>
            <consortium name="Elixir Norway"/>
        </authorList>
    </citation>
    <scope>NUCLEOTIDE SEQUENCE</scope>
</reference>
<dbReference type="Proteomes" id="UP001497512">
    <property type="component" value="Chromosome 19"/>
</dbReference>
<gene>
    <name evidence="1" type="ORF">CSSPTR1EN2_LOCUS11808</name>
</gene>
<protein>
    <submittedName>
        <fullName evidence="1">Uncharacterized protein</fullName>
    </submittedName>
</protein>
<name>A0ABP0U648_9BRYO</name>
<keyword evidence="2" id="KW-1185">Reference proteome</keyword>
<sequence>MHRAFPCAPARGSSPCACTLFAEDRVAISFSFAAELWLWRSRLNVFFFPASNLDIMKPEAYTLEVFTKKAIATFSALGDSAHQVAASLQPNSDAGFSSLPQLQKAITVVMESYADLDKLFQMSVKLFLHSWSTDNDGLSKEQLLQVRWALQDCPTICDIHDDGLFCGRSKTGMIVLQAMSDRHSAPSCGEMHTT</sequence>
<proteinExistence type="predicted"/>